<evidence type="ECO:0008006" key="3">
    <source>
        <dbReference type="Google" id="ProtNLM"/>
    </source>
</evidence>
<evidence type="ECO:0000313" key="1">
    <source>
        <dbReference type="EMBL" id="PKA47878.1"/>
    </source>
</evidence>
<proteinExistence type="predicted"/>
<dbReference type="Proteomes" id="UP000236161">
    <property type="component" value="Unassembled WGS sequence"/>
</dbReference>
<accession>A0A2H9ZX43</accession>
<name>A0A2H9ZX43_9ASPA</name>
<dbReference type="EMBL" id="KZ453045">
    <property type="protein sequence ID" value="PKA47878.1"/>
    <property type="molecule type" value="Genomic_DNA"/>
</dbReference>
<dbReference type="AlphaFoldDB" id="A0A2H9ZX43"/>
<protein>
    <recommendedName>
        <fullName evidence="3">Chromo domain-containing protein</fullName>
    </recommendedName>
</protein>
<organism evidence="1 2">
    <name type="scientific">Apostasia shenzhenica</name>
    <dbReference type="NCBI Taxonomy" id="1088818"/>
    <lineage>
        <taxon>Eukaryota</taxon>
        <taxon>Viridiplantae</taxon>
        <taxon>Streptophyta</taxon>
        <taxon>Embryophyta</taxon>
        <taxon>Tracheophyta</taxon>
        <taxon>Spermatophyta</taxon>
        <taxon>Magnoliopsida</taxon>
        <taxon>Liliopsida</taxon>
        <taxon>Asparagales</taxon>
        <taxon>Orchidaceae</taxon>
        <taxon>Apostasioideae</taxon>
        <taxon>Apostasia</taxon>
    </lineage>
</organism>
<reference evidence="1 2" key="1">
    <citation type="journal article" date="2017" name="Nature">
        <title>The Apostasia genome and the evolution of orchids.</title>
        <authorList>
            <person name="Zhang G.Q."/>
            <person name="Liu K.W."/>
            <person name="Li Z."/>
            <person name="Lohaus R."/>
            <person name="Hsiao Y.Y."/>
            <person name="Niu S.C."/>
            <person name="Wang J.Y."/>
            <person name="Lin Y.C."/>
            <person name="Xu Q."/>
            <person name="Chen L.J."/>
            <person name="Yoshida K."/>
            <person name="Fujiwara S."/>
            <person name="Wang Z.W."/>
            <person name="Zhang Y.Q."/>
            <person name="Mitsuda N."/>
            <person name="Wang M."/>
            <person name="Liu G.H."/>
            <person name="Pecoraro L."/>
            <person name="Huang H.X."/>
            <person name="Xiao X.J."/>
            <person name="Lin M."/>
            <person name="Wu X.Y."/>
            <person name="Wu W.L."/>
            <person name="Chen Y.Y."/>
            <person name="Chang S.B."/>
            <person name="Sakamoto S."/>
            <person name="Ohme-Takagi M."/>
            <person name="Yagi M."/>
            <person name="Zeng S.J."/>
            <person name="Shen C.Y."/>
            <person name="Yeh C.M."/>
            <person name="Luo Y.B."/>
            <person name="Tsai W.C."/>
            <person name="Van de Peer Y."/>
            <person name="Liu Z.J."/>
        </authorList>
    </citation>
    <scope>NUCLEOTIDE SEQUENCE [LARGE SCALE GENOMIC DNA]</scope>
    <source>
        <strain evidence="2">cv. Shenzhen</strain>
        <tissue evidence="1">Stem</tissue>
    </source>
</reference>
<gene>
    <name evidence="1" type="ORF">AXF42_Ash019889</name>
</gene>
<dbReference type="PANTHER" id="PTHR46148">
    <property type="entry name" value="CHROMO DOMAIN-CONTAINING PROTEIN"/>
    <property type="match status" value="1"/>
</dbReference>
<keyword evidence="2" id="KW-1185">Reference proteome</keyword>
<dbReference type="OrthoDB" id="779927at2759"/>
<sequence length="74" mass="9157">MKISSNLSYKKEPIRILARDVRRLRNKEIPMIKVLWSNQIEEKATWEFENEMKSFIQISLFNFKDEILQRWREL</sequence>
<dbReference type="PANTHER" id="PTHR46148:SF57">
    <property type="entry name" value="OS12G0499874 PROTEIN"/>
    <property type="match status" value="1"/>
</dbReference>
<evidence type="ECO:0000313" key="2">
    <source>
        <dbReference type="Proteomes" id="UP000236161"/>
    </source>
</evidence>